<accession>A0A178ZA20</accession>
<feature type="region of interest" description="Disordered" evidence="1">
    <location>
        <begin position="285"/>
        <end position="308"/>
    </location>
</feature>
<dbReference type="RefSeq" id="XP_018690005.1">
    <property type="nucleotide sequence ID" value="XM_018840258.1"/>
</dbReference>
<protein>
    <recommendedName>
        <fullName evidence="4">Glycosyltransferase family 25 protein</fullName>
    </recommendedName>
</protein>
<dbReference type="GeneID" id="30012918"/>
<dbReference type="EMBL" id="LVYI01000008">
    <property type="protein sequence ID" value="OAP56638.1"/>
    <property type="molecule type" value="Genomic_DNA"/>
</dbReference>
<dbReference type="AlphaFoldDB" id="A0A178ZA20"/>
<evidence type="ECO:0008006" key="4">
    <source>
        <dbReference type="Google" id="ProtNLM"/>
    </source>
</evidence>
<comment type="caution">
    <text evidence="2">The sequence shown here is derived from an EMBL/GenBank/DDBJ whole genome shotgun (WGS) entry which is preliminary data.</text>
</comment>
<feature type="compositionally biased region" description="Polar residues" evidence="1">
    <location>
        <begin position="34"/>
        <end position="44"/>
    </location>
</feature>
<proteinExistence type="predicted"/>
<organism evidence="2 3">
    <name type="scientific">Fonsecaea erecta</name>
    <dbReference type="NCBI Taxonomy" id="1367422"/>
    <lineage>
        <taxon>Eukaryota</taxon>
        <taxon>Fungi</taxon>
        <taxon>Dikarya</taxon>
        <taxon>Ascomycota</taxon>
        <taxon>Pezizomycotina</taxon>
        <taxon>Eurotiomycetes</taxon>
        <taxon>Chaetothyriomycetidae</taxon>
        <taxon>Chaetothyriales</taxon>
        <taxon>Herpotrichiellaceae</taxon>
        <taxon>Fonsecaea</taxon>
    </lineage>
</organism>
<feature type="region of interest" description="Disordered" evidence="1">
    <location>
        <begin position="1"/>
        <end position="44"/>
    </location>
</feature>
<dbReference type="Proteomes" id="UP000078343">
    <property type="component" value="Unassembled WGS sequence"/>
</dbReference>
<evidence type="ECO:0000313" key="2">
    <source>
        <dbReference type="EMBL" id="OAP56638.1"/>
    </source>
</evidence>
<keyword evidence="3" id="KW-1185">Reference proteome</keyword>
<evidence type="ECO:0000313" key="3">
    <source>
        <dbReference type="Proteomes" id="UP000078343"/>
    </source>
</evidence>
<reference evidence="2 3" key="1">
    <citation type="submission" date="2016-04" db="EMBL/GenBank/DDBJ databases">
        <title>Draft genome of Fonsecaea erecta CBS 125763.</title>
        <authorList>
            <person name="Weiss V.A."/>
            <person name="Vicente V.A."/>
            <person name="Raittz R.T."/>
            <person name="Moreno L.F."/>
            <person name="De Souza E.M."/>
            <person name="Pedrosa F.O."/>
            <person name="Steffens M.B."/>
            <person name="Faoro H."/>
            <person name="Tadra-Sfeir M.Z."/>
            <person name="Najafzadeh M.J."/>
            <person name="Felipe M.S."/>
            <person name="Teixeira M."/>
            <person name="Sun J."/>
            <person name="Xi L."/>
            <person name="Gomes R."/>
            <person name="De Azevedo C.M."/>
            <person name="Salgado C.G."/>
            <person name="Da Silva M.B."/>
            <person name="Nascimento M.F."/>
            <person name="Queiroz-Telles F."/>
            <person name="Attili D.S."/>
            <person name="Gorbushina A."/>
        </authorList>
    </citation>
    <scope>NUCLEOTIDE SEQUENCE [LARGE SCALE GENOMIC DNA]</scope>
    <source>
        <strain evidence="2 3">CBS 125763</strain>
    </source>
</reference>
<gene>
    <name evidence="2" type="ORF">AYL99_08750</name>
</gene>
<feature type="compositionally biased region" description="Basic and acidic residues" evidence="1">
    <location>
        <begin position="7"/>
        <end position="28"/>
    </location>
</feature>
<sequence length="335" mass="37331">MEGMPKFNEREKALEADYIRRKEAEKFKPPAPTQPGSTQPSNPEHNFEKLLVLSSRDSWRTRGLQAAANLSGLDFTIPTQPHNPEDVIYAFEDMGLNSGATTPKHGSAAAWVAHLDLLKYIISAGFETVLVVEDDVDWDVRIKKQVQLVSDNMRRYTLVPDSDPTPYGTDWDVLWLGHCGAAIDDWVAPGLKYADDTRIATEQYASWSTQFLVDHLPEGHRQVQISTMTVCTFAYGVTKTSAQKILSLLARGADEAFDVALSHRCRSRELRCLVVNPQLMHHYEPPKDHGYLSPVDEGDGDGQAGNEADFESVKGHTLNIVRSARCSALFNDVCM</sequence>
<name>A0A178ZA20_9EURO</name>
<evidence type="ECO:0000256" key="1">
    <source>
        <dbReference type="SAM" id="MobiDB-lite"/>
    </source>
</evidence>
<dbReference type="OrthoDB" id="47375at2759"/>